<evidence type="ECO:0000259" key="2">
    <source>
        <dbReference type="Pfam" id="PF20273"/>
    </source>
</evidence>
<dbReference type="SUPFAM" id="SSF54495">
    <property type="entry name" value="UBC-like"/>
    <property type="match status" value="1"/>
</dbReference>
<dbReference type="GO" id="GO:0008641">
    <property type="term" value="F:ubiquitin-like modifier activating enzyme activity"/>
    <property type="evidence" value="ECO:0007669"/>
    <property type="project" value="InterPro"/>
</dbReference>
<dbReference type="Pfam" id="PF00899">
    <property type="entry name" value="ThiF"/>
    <property type="match status" value="1"/>
</dbReference>
<reference evidence="3 4" key="1">
    <citation type="submission" date="2015-11" db="EMBL/GenBank/DDBJ databases">
        <title>A Two-component Flavoprotein Monooxygenase System MeaXY Responsible for para-Hydroxylation of 2-Methyl-6-ethylaniline and 2,6-Diethylaniline in Sphingobium baderi DE-13.</title>
        <authorList>
            <person name="Cheng M."/>
            <person name="Meng Q."/>
            <person name="Yang Y."/>
            <person name="Chu C."/>
            <person name="Yan X."/>
            <person name="He J."/>
            <person name="Li S."/>
        </authorList>
    </citation>
    <scope>NUCLEOTIDE SEQUENCE [LARGE SCALE GENOMIC DNA]</scope>
    <source>
        <strain evidence="3 4">DE-13</strain>
    </source>
</reference>
<dbReference type="PANTHER" id="PTHR43267">
    <property type="entry name" value="TRNA THREONYLCARBAMOYLADENOSINE DEHYDRATASE"/>
    <property type="match status" value="1"/>
</dbReference>
<sequence length="567" mass="60898">MWYMRDLGRLASEQAALADLEGREAWFTVASVYFDDQVRLCFDAEIEIGAKRYPIRLTYPQTFPYTPISVLPQSPERWSEHQWGRGELCLEWGPDNWTPDITGAQMVESAYRLLHGETPNDADAHPVLPSRHVESLGQQLRASAVGFVLTRALASKLDATLGPQLLPMDFLMRSTTHVVIPLTVGDEDPVWRDPTVPEALKASSLTLKGHVAILPAGMPIPALGTASGLKKALADAGCSYPEGYVSDVLDMCLVHADGVARLFWVKDGADTVTEFKCLPEGGGGRMEPSRAALGTMTVGLVGCGSAGGKIATSLARSGVGNFLFVDDDVMLPENLVRHDLDWDAVGDHKAEGLRRRIEMIAPAAKCTVRRQQLAGQESSGSIDGVLALLQTCDLIIDATANARVFNLLGSVVAAARKPLLWLEIYGGGFGGMIARSRPGLDPAPQIARARIEAVCAEKNVVAPRATAGYGIDALSGPMIADDADVAVIAAHATRFAIDTLLSPGESAFPVSAYLLGLKAEWLFLQPFHTFPVDLGQPEPEVTPAMDPNGLATVQRLIKERHDRNAAA</sequence>
<protein>
    <submittedName>
        <fullName evidence="3">Uncharacterized protein</fullName>
    </submittedName>
</protein>
<dbReference type="InterPro" id="IPR000594">
    <property type="entry name" value="ThiF_NAD_FAD-bd"/>
</dbReference>
<dbReference type="OrthoDB" id="891532at2"/>
<feature type="domain" description="THIF-type NAD/FAD binding fold" evidence="1">
    <location>
        <begin position="290"/>
        <end position="425"/>
    </location>
</feature>
<dbReference type="EMBL" id="CP013264">
    <property type="protein sequence ID" value="ALR20994.1"/>
    <property type="molecule type" value="Genomic_DNA"/>
</dbReference>
<dbReference type="GO" id="GO:0061503">
    <property type="term" value="F:tRNA threonylcarbamoyladenosine dehydratase"/>
    <property type="evidence" value="ECO:0007669"/>
    <property type="project" value="TreeGrafter"/>
</dbReference>
<evidence type="ECO:0000313" key="3">
    <source>
        <dbReference type="EMBL" id="ALR20994.1"/>
    </source>
</evidence>
<dbReference type="GO" id="GO:0061504">
    <property type="term" value="P:cyclic threonylcarbamoyladenosine biosynthetic process"/>
    <property type="evidence" value="ECO:0007669"/>
    <property type="project" value="TreeGrafter"/>
</dbReference>
<dbReference type="InterPro" id="IPR045886">
    <property type="entry name" value="ThiF/MoeB/HesA"/>
</dbReference>
<dbReference type="Proteomes" id="UP000056968">
    <property type="component" value="Chromosome"/>
</dbReference>
<name>A0A0S3F021_9SPHN</name>
<evidence type="ECO:0000313" key="4">
    <source>
        <dbReference type="Proteomes" id="UP000056968"/>
    </source>
</evidence>
<dbReference type="InterPro" id="IPR035985">
    <property type="entry name" value="Ubiquitin-activating_enz"/>
</dbReference>
<dbReference type="InterPro" id="IPR016135">
    <property type="entry name" value="UBQ-conjugating_enzyme/RWD"/>
</dbReference>
<dbReference type="InterPro" id="IPR046910">
    <property type="entry name" value="E2-E1mid"/>
</dbReference>
<dbReference type="KEGG" id="sbd:ATN00_12475"/>
<dbReference type="SUPFAM" id="SSF69572">
    <property type="entry name" value="Activating enzymes of the ubiquitin-like proteins"/>
    <property type="match status" value="1"/>
</dbReference>
<keyword evidence="4" id="KW-1185">Reference proteome</keyword>
<dbReference type="STRING" id="1332080.ATN00_12475"/>
<proteinExistence type="predicted"/>
<dbReference type="Pfam" id="PF20273">
    <property type="entry name" value="E2-E1mid"/>
    <property type="match status" value="1"/>
</dbReference>
<gene>
    <name evidence="3" type="ORF">ATN00_12475</name>
</gene>
<dbReference type="AlphaFoldDB" id="A0A0S3F021"/>
<evidence type="ECO:0000259" key="1">
    <source>
        <dbReference type="Pfam" id="PF00899"/>
    </source>
</evidence>
<feature type="domain" description="E2-E1 middle" evidence="2">
    <location>
        <begin position="164"/>
        <end position="280"/>
    </location>
</feature>
<organism evidence="3 4">
    <name type="scientific">Sphingobium baderi</name>
    <dbReference type="NCBI Taxonomy" id="1332080"/>
    <lineage>
        <taxon>Bacteria</taxon>
        <taxon>Pseudomonadati</taxon>
        <taxon>Pseudomonadota</taxon>
        <taxon>Alphaproteobacteria</taxon>
        <taxon>Sphingomonadales</taxon>
        <taxon>Sphingomonadaceae</taxon>
        <taxon>Sphingobium</taxon>
    </lineage>
</organism>
<dbReference type="PANTHER" id="PTHR43267:SF1">
    <property type="entry name" value="TRNA THREONYLCARBAMOYLADENOSINE DEHYDRATASE"/>
    <property type="match status" value="1"/>
</dbReference>
<accession>A0A0S3F021</accession>
<dbReference type="Gene3D" id="3.40.50.720">
    <property type="entry name" value="NAD(P)-binding Rossmann-like Domain"/>
    <property type="match status" value="1"/>
</dbReference>